<organism evidence="1 2">
    <name type="scientific">Camelimonas abortus</name>
    <dbReference type="NCBI Taxonomy" id="1017184"/>
    <lineage>
        <taxon>Bacteria</taxon>
        <taxon>Pseudomonadati</taxon>
        <taxon>Pseudomonadota</taxon>
        <taxon>Alphaproteobacteria</taxon>
        <taxon>Hyphomicrobiales</taxon>
        <taxon>Chelatococcaceae</taxon>
        <taxon>Camelimonas</taxon>
    </lineage>
</organism>
<dbReference type="Proteomes" id="UP001595536">
    <property type="component" value="Unassembled WGS sequence"/>
</dbReference>
<protein>
    <submittedName>
        <fullName evidence="1">Uncharacterized protein</fullName>
    </submittedName>
</protein>
<dbReference type="EMBL" id="JBHRUV010000098">
    <property type="protein sequence ID" value="MFC3267243.1"/>
    <property type="molecule type" value="Genomic_DNA"/>
</dbReference>
<evidence type="ECO:0000313" key="2">
    <source>
        <dbReference type="Proteomes" id="UP001595536"/>
    </source>
</evidence>
<dbReference type="RefSeq" id="WP_376828565.1">
    <property type="nucleotide sequence ID" value="NZ_JBHLWR010000003.1"/>
</dbReference>
<keyword evidence="2" id="KW-1185">Reference proteome</keyword>
<accession>A0ABV7LJ95</accession>
<proteinExistence type="predicted"/>
<sequence length="185" mass="20188">MNMSKGDVCALEVEVMSVDDLKGSAIITYEAHDGRICGASVDTSRLKVLRPAPVDLATCPLPAQATVDGDNPARQVTVLARNGDVAWVRERDGSHSTVLLSCLRPVAKSATNFFVMLPVPEPLKEPPEKGTAYWCVSDDFDDLWWSEWDGRATDQRRLQDGRVFATREAAVAALMEAAIRARGSE</sequence>
<evidence type="ECO:0000313" key="1">
    <source>
        <dbReference type="EMBL" id="MFC3267243.1"/>
    </source>
</evidence>
<name>A0ABV7LJ95_9HYPH</name>
<gene>
    <name evidence="1" type="ORF">ACFOEX_12920</name>
</gene>
<comment type="caution">
    <text evidence="1">The sequence shown here is derived from an EMBL/GenBank/DDBJ whole genome shotgun (WGS) entry which is preliminary data.</text>
</comment>
<reference evidence="2" key="1">
    <citation type="journal article" date="2019" name="Int. J. Syst. Evol. Microbiol.">
        <title>The Global Catalogue of Microorganisms (GCM) 10K type strain sequencing project: providing services to taxonomists for standard genome sequencing and annotation.</title>
        <authorList>
            <consortium name="The Broad Institute Genomics Platform"/>
            <consortium name="The Broad Institute Genome Sequencing Center for Infectious Disease"/>
            <person name="Wu L."/>
            <person name="Ma J."/>
        </authorList>
    </citation>
    <scope>NUCLEOTIDE SEQUENCE [LARGE SCALE GENOMIC DNA]</scope>
    <source>
        <strain evidence="2">CCM 7941</strain>
    </source>
</reference>